<reference evidence="2" key="1">
    <citation type="submission" date="2018-06" db="EMBL/GenBank/DDBJ databases">
        <authorList>
            <person name="Zhirakovskaya E."/>
        </authorList>
    </citation>
    <scope>NUCLEOTIDE SEQUENCE</scope>
</reference>
<dbReference type="Pfam" id="PF01370">
    <property type="entry name" value="Epimerase"/>
    <property type="match status" value="1"/>
</dbReference>
<dbReference type="SUPFAM" id="SSF51735">
    <property type="entry name" value="NAD(P)-binding Rossmann-fold domains"/>
    <property type="match status" value="1"/>
</dbReference>
<name>A0A3B1C2K4_9ZZZZ</name>
<sequence length="295" mass="33741">MKHSQSIIITGATSQIGFFLLPKLAQEKYKTYAISRNPEKRASLYGSDIIWIKADKNNDIEWEKVNNLNYLIYIAPLWTLPRLLPSIAKAGISRVIAFSSTSLYGKADSSNLQEAKTVTHLMEAEQNIKTFCQDNNIAWTIFQPTLIYGAGMDKNITTIANLIKRFHFFPLIGKGIGLRQPVHAKDLAEACMLALNNRLTFNKTYILAGGEVLNYHQMVERIFCVLEIKPRFINIPLLLYKIALRAMSKLPKYKHLTPQMADRMNMDLNYDTSEAIRDFEYHPSKFTPSFKNLKT</sequence>
<accession>A0A3B1C2K4</accession>
<proteinExistence type="predicted"/>
<protein>
    <recommendedName>
        <fullName evidence="1">NAD-dependent epimerase/dehydratase domain-containing protein</fullName>
    </recommendedName>
</protein>
<dbReference type="PANTHER" id="PTHR43245:SF51">
    <property type="entry name" value="SHORT CHAIN DEHYDROGENASE_REDUCTASE FAMILY 42E, MEMBER 2"/>
    <property type="match status" value="1"/>
</dbReference>
<dbReference type="InterPro" id="IPR001509">
    <property type="entry name" value="Epimerase_deHydtase"/>
</dbReference>
<feature type="domain" description="NAD-dependent epimerase/dehydratase" evidence="1">
    <location>
        <begin position="82"/>
        <end position="197"/>
    </location>
</feature>
<dbReference type="InterPro" id="IPR050177">
    <property type="entry name" value="Lipid_A_modif_metabolic_enz"/>
</dbReference>
<organism evidence="2">
    <name type="scientific">hydrothermal vent metagenome</name>
    <dbReference type="NCBI Taxonomy" id="652676"/>
    <lineage>
        <taxon>unclassified sequences</taxon>
        <taxon>metagenomes</taxon>
        <taxon>ecological metagenomes</taxon>
    </lineage>
</organism>
<dbReference type="PANTHER" id="PTHR43245">
    <property type="entry name" value="BIFUNCTIONAL POLYMYXIN RESISTANCE PROTEIN ARNA"/>
    <property type="match status" value="1"/>
</dbReference>
<evidence type="ECO:0000259" key="1">
    <source>
        <dbReference type="Pfam" id="PF01370"/>
    </source>
</evidence>
<dbReference type="AlphaFoldDB" id="A0A3B1C2K4"/>
<dbReference type="Gene3D" id="3.40.50.720">
    <property type="entry name" value="NAD(P)-binding Rossmann-like Domain"/>
    <property type="match status" value="2"/>
</dbReference>
<evidence type="ECO:0000313" key="2">
    <source>
        <dbReference type="EMBL" id="VAX18803.1"/>
    </source>
</evidence>
<dbReference type="EMBL" id="UOGC01000080">
    <property type="protein sequence ID" value="VAX18803.1"/>
    <property type="molecule type" value="Genomic_DNA"/>
</dbReference>
<dbReference type="InterPro" id="IPR036291">
    <property type="entry name" value="NAD(P)-bd_dom_sf"/>
</dbReference>
<gene>
    <name evidence="2" type="ORF">MNBD_NITROSPINAE01-3</name>
</gene>